<feature type="compositionally biased region" description="Low complexity" evidence="1">
    <location>
        <begin position="456"/>
        <end position="468"/>
    </location>
</feature>
<feature type="compositionally biased region" description="Polar residues" evidence="1">
    <location>
        <begin position="163"/>
        <end position="183"/>
    </location>
</feature>
<feature type="non-terminal residue" evidence="2">
    <location>
        <position position="1"/>
    </location>
</feature>
<feature type="compositionally biased region" description="Acidic residues" evidence="1">
    <location>
        <begin position="427"/>
        <end position="441"/>
    </location>
</feature>
<reference evidence="2" key="1">
    <citation type="submission" date="2016-01" db="EMBL/GenBank/DDBJ databases">
        <title>Reference transcriptome for the parasite Schistocephalus solidus: insights into the molecular evolution of parasitism.</title>
        <authorList>
            <person name="Hebert F.O."/>
            <person name="Grambauer S."/>
            <person name="Barber I."/>
            <person name="Landry C.R."/>
            <person name="Aubin-Horth N."/>
        </authorList>
    </citation>
    <scope>NUCLEOTIDE SEQUENCE</scope>
</reference>
<proteinExistence type="predicted"/>
<organism evidence="2">
    <name type="scientific">Schistocephalus solidus</name>
    <name type="common">Tapeworm</name>
    <dbReference type="NCBI Taxonomy" id="70667"/>
    <lineage>
        <taxon>Eukaryota</taxon>
        <taxon>Metazoa</taxon>
        <taxon>Spiralia</taxon>
        <taxon>Lophotrochozoa</taxon>
        <taxon>Platyhelminthes</taxon>
        <taxon>Cestoda</taxon>
        <taxon>Eucestoda</taxon>
        <taxon>Diphyllobothriidea</taxon>
        <taxon>Diphyllobothriidae</taxon>
        <taxon>Schistocephalus</taxon>
    </lineage>
</organism>
<feature type="compositionally biased region" description="Basic and acidic residues" evidence="1">
    <location>
        <begin position="252"/>
        <end position="262"/>
    </location>
</feature>
<feature type="compositionally biased region" description="Polar residues" evidence="1">
    <location>
        <begin position="40"/>
        <end position="60"/>
    </location>
</feature>
<name>A0A0X3PHW1_SCHSO</name>
<keyword evidence="2" id="KW-0808">Transferase</keyword>
<evidence type="ECO:0000256" key="1">
    <source>
        <dbReference type="SAM" id="MobiDB-lite"/>
    </source>
</evidence>
<feature type="region of interest" description="Disordered" evidence="1">
    <location>
        <begin position="419"/>
        <end position="476"/>
    </location>
</feature>
<keyword evidence="2" id="KW-0418">Kinase</keyword>
<dbReference type="EMBL" id="GEEE01011967">
    <property type="protein sequence ID" value="JAP51258.1"/>
    <property type="molecule type" value="Transcribed_RNA"/>
</dbReference>
<sequence length="708" mass="76421">HPFLQAKRVSPADLVQTKPASAPPLPNSFRRGVAGGTTAAYRTSHTTAGKSYSHVTNRTYGTPALPLRDTEKPASREPPVSRIAALMPNYAQGAPGPQGWRASPPTKTSRLAQPAVFRRQPLAPSAQPLAPGVSKVQPAPPPYWDHEKAKSGNLPAPVVPEPLQTSYGSQTTDTSEASLTPTDDQGDGFIEDGLGGSSFLCTRGGQYRGQDDGEMESEGALSTSGYGGLDPCLTGVLQGHRGHRPPVLQHPSRNEPGNEKLVGHDDLEQSCTGARLEGYVIVNSDGSEVPPGQQNLPALRHPPRRVQPPMYSGSKDNRTFKPQPPAASRSSQQSPIRVPIAVGSPSKLVHLALQSLPTNDQQAAARGALMPIHLLPETVEERHMESGHIEEVKTITMVLELCELLSELAERRASALADCTAAGDQETTSDGENDGDDENEGNIEGHDCVVHRGDQSGESDSSSSTPTRHQSRSKRLQFAPEAKRIVEQMVLYRRILYYLEYIYVQVKKAVDNKRLKPTATAKRRLVDCNALYHRCYIRLCQLVRQSRREDLIEPVGRLLSRITANRLIFNHALDQCCAAEMDDYIGELGLCLQRYRAAITLIHGLCQHAKSPSDKTLLSDCLRLIRDRFTKLWRSAVGDFYPTETPGEAFQGTASSAAVISHLVGSGGCGSPPDMSSGLCVGGGVHPSGNVATAVSPAPRTLLLSPPK</sequence>
<gene>
    <name evidence="2" type="primary">UNC51</name>
    <name evidence="2" type="ORF">TR156701</name>
</gene>
<feature type="region of interest" description="Disordered" evidence="1">
    <location>
        <begin position="124"/>
        <end position="262"/>
    </location>
</feature>
<dbReference type="GO" id="GO:0016301">
    <property type="term" value="F:kinase activity"/>
    <property type="evidence" value="ECO:0007669"/>
    <property type="project" value="UniProtKB-KW"/>
</dbReference>
<feature type="region of interest" description="Disordered" evidence="1">
    <location>
        <begin position="1"/>
        <end position="79"/>
    </location>
</feature>
<dbReference type="AlphaFoldDB" id="A0A0X3PHW1"/>
<protein>
    <submittedName>
        <fullName evidence="2">Serine/threonine-protein kinase unc-51</fullName>
    </submittedName>
</protein>
<accession>A0A0X3PHW1</accession>
<evidence type="ECO:0000313" key="2">
    <source>
        <dbReference type="EMBL" id="JAP51258.1"/>
    </source>
</evidence>
<feature type="region of interest" description="Disordered" evidence="1">
    <location>
        <begin position="285"/>
        <end position="335"/>
    </location>
</feature>
<feature type="compositionally biased region" description="Low complexity" evidence="1">
    <location>
        <begin position="326"/>
        <end position="335"/>
    </location>
</feature>
<feature type="compositionally biased region" description="Basic and acidic residues" evidence="1">
    <location>
        <begin position="443"/>
        <end position="455"/>
    </location>
</feature>